<evidence type="ECO:0000259" key="9">
    <source>
        <dbReference type="Pfam" id="PF16916"/>
    </source>
</evidence>
<dbReference type="Pfam" id="PF16916">
    <property type="entry name" value="ZT_dimer"/>
    <property type="match status" value="1"/>
</dbReference>
<dbReference type="InterPro" id="IPR058533">
    <property type="entry name" value="Cation_efflux_TM"/>
</dbReference>
<dbReference type="Gene3D" id="3.30.70.1350">
    <property type="entry name" value="Cation efflux protein, cytoplasmic domain"/>
    <property type="match status" value="1"/>
</dbReference>
<dbReference type="InterPro" id="IPR027470">
    <property type="entry name" value="Cation_efflux_CTD"/>
</dbReference>
<comment type="subcellular location">
    <subcellularLocation>
        <location evidence="1">Membrane</location>
        <topology evidence="1">Multi-pass membrane protein</topology>
    </subcellularLocation>
</comment>
<keyword evidence="3" id="KW-0813">Transport</keyword>
<keyword evidence="5 7" id="KW-1133">Transmembrane helix</keyword>
<sequence length="338" mass="36578">MSESAQHTLFDTTDPVRFTASKRVTYVSMSTNIFLTVAQILIGIIGQSQALVADGFHTLSDLVSDFMVLFALKHGAKEADADHPYGHARIETAITVVLGIILVLVGAAIGVRAVMRLASGAALITPAAITLWVAAATILAKEGLYQYTVRTARRFDSELLRASAWHHRSDALSSVLVFAGIAGSIAGIHYMDALAAISVALFVAKVGIDLGWPAISELIDTGLEAEHLKHLESAILSVDGVKALHMLRTRRTGGRALVDVHIIVDDRISVSEGHYISEAVRAKLIGEIDVVTDVMVHIDPEDDLVKAPSDKLPSRAVVRARLERYFKDIPEARHIDRM</sequence>
<dbReference type="GO" id="GO:0008324">
    <property type="term" value="F:monoatomic cation transmembrane transporter activity"/>
    <property type="evidence" value="ECO:0007669"/>
    <property type="project" value="InterPro"/>
</dbReference>
<dbReference type="GO" id="GO:0016020">
    <property type="term" value="C:membrane"/>
    <property type="evidence" value="ECO:0007669"/>
    <property type="project" value="UniProtKB-SubCell"/>
</dbReference>
<feature type="non-terminal residue" evidence="10">
    <location>
        <position position="338"/>
    </location>
</feature>
<organism evidence="10 11">
    <name type="scientific">Candidatus Muproteobacteria bacterium RBG_19FT_COMBO_61_10</name>
    <dbReference type="NCBI Taxonomy" id="1817761"/>
    <lineage>
        <taxon>Bacteria</taxon>
        <taxon>Pseudomonadati</taxon>
        <taxon>Pseudomonadota</taxon>
        <taxon>Candidatus Muproteobacteria</taxon>
    </lineage>
</organism>
<comment type="similarity">
    <text evidence="2">Belongs to the cation diffusion facilitator (CDF) transporter (TC 2.A.4) family.</text>
</comment>
<feature type="transmembrane region" description="Helical" evidence="7">
    <location>
        <begin position="24"/>
        <end position="45"/>
    </location>
</feature>
<feature type="domain" description="Cation efflux protein cytoplasmic" evidence="9">
    <location>
        <begin position="224"/>
        <end position="301"/>
    </location>
</feature>
<dbReference type="FunFam" id="1.20.1510.10:FF:000006">
    <property type="entry name" value="Divalent cation efflux transporter"/>
    <property type="match status" value="1"/>
</dbReference>
<evidence type="ECO:0000259" key="8">
    <source>
        <dbReference type="Pfam" id="PF01545"/>
    </source>
</evidence>
<protein>
    <submittedName>
        <fullName evidence="10">Uncharacterized protein</fullName>
    </submittedName>
</protein>
<dbReference type="InterPro" id="IPR027469">
    <property type="entry name" value="Cation_efflux_TMD_sf"/>
</dbReference>
<evidence type="ECO:0000313" key="10">
    <source>
        <dbReference type="EMBL" id="OGI58723.1"/>
    </source>
</evidence>
<gene>
    <name evidence="10" type="ORF">A2V58_03035</name>
</gene>
<evidence type="ECO:0000256" key="5">
    <source>
        <dbReference type="ARBA" id="ARBA00022989"/>
    </source>
</evidence>
<dbReference type="InterPro" id="IPR002524">
    <property type="entry name" value="Cation_efflux"/>
</dbReference>
<dbReference type="SUPFAM" id="SSF160240">
    <property type="entry name" value="Cation efflux protein cytoplasmic domain-like"/>
    <property type="match status" value="1"/>
</dbReference>
<keyword evidence="6 7" id="KW-0472">Membrane</keyword>
<dbReference type="InterPro" id="IPR036837">
    <property type="entry name" value="Cation_efflux_CTD_sf"/>
</dbReference>
<dbReference type="SUPFAM" id="SSF161111">
    <property type="entry name" value="Cation efflux protein transmembrane domain-like"/>
    <property type="match status" value="1"/>
</dbReference>
<dbReference type="InterPro" id="IPR050291">
    <property type="entry name" value="CDF_Transporter"/>
</dbReference>
<evidence type="ECO:0000256" key="3">
    <source>
        <dbReference type="ARBA" id="ARBA00022448"/>
    </source>
</evidence>
<dbReference type="PANTHER" id="PTHR43840:SF15">
    <property type="entry name" value="MITOCHONDRIAL METAL TRANSPORTER 1-RELATED"/>
    <property type="match status" value="1"/>
</dbReference>
<dbReference type="AlphaFoldDB" id="A0A1F6UMX5"/>
<dbReference type="Proteomes" id="UP000177950">
    <property type="component" value="Unassembled WGS sequence"/>
</dbReference>
<feature type="transmembrane region" description="Helical" evidence="7">
    <location>
        <begin position="93"/>
        <end position="115"/>
    </location>
</feature>
<keyword evidence="4 7" id="KW-0812">Transmembrane</keyword>
<comment type="caution">
    <text evidence="10">The sequence shown here is derived from an EMBL/GenBank/DDBJ whole genome shotgun (WGS) entry which is preliminary data.</text>
</comment>
<evidence type="ECO:0000313" key="11">
    <source>
        <dbReference type="Proteomes" id="UP000177950"/>
    </source>
</evidence>
<name>A0A1F6UMX5_9PROT</name>
<evidence type="ECO:0000256" key="4">
    <source>
        <dbReference type="ARBA" id="ARBA00022692"/>
    </source>
</evidence>
<dbReference type="NCBIfam" id="TIGR01297">
    <property type="entry name" value="CDF"/>
    <property type="match status" value="1"/>
</dbReference>
<accession>A0A1F6UMX5</accession>
<reference evidence="10 11" key="1">
    <citation type="journal article" date="2016" name="Nat. Commun.">
        <title>Thousands of microbial genomes shed light on interconnected biogeochemical processes in an aquifer system.</title>
        <authorList>
            <person name="Anantharaman K."/>
            <person name="Brown C.T."/>
            <person name="Hug L.A."/>
            <person name="Sharon I."/>
            <person name="Castelle C.J."/>
            <person name="Probst A.J."/>
            <person name="Thomas B.C."/>
            <person name="Singh A."/>
            <person name="Wilkins M.J."/>
            <person name="Karaoz U."/>
            <person name="Brodie E.L."/>
            <person name="Williams K.H."/>
            <person name="Hubbard S.S."/>
            <person name="Banfield J.F."/>
        </authorList>
    </citation>
    <scope>NUCLEOTIDE SEQUENCE [LARGE SCALE GENOMIC DNA]</scope>
</reference>
<feature type="transmembrane region" description="Helical" evidence="7">
    <location>
        <begin position="171"/>
        <end position="191"/>
    </location>
</feature>
<proteinExistence type="inferred from homology"/>
<dbReference type="PANTHER" id="PTHR43840">
    <property type="entry name" value="MITOCHONDRIAL METAL TRANSPORTER 1-RELATED"/>
    <property type="match status" value="1"/>
</dbReference>
<dbReference type="EMBL" id="MFSV01000053">
    <property type="protein sequence ID" value="OGI58723.1"/>
    <property type="molecule type" value="Genomic_DNA"/>
</dbReference>
<evidence type="ECO:0000256" key="7">
    <source>
        <dbReference type="SAM" id="Phobius"/>
    </source>
</evidence>
<dbReference type="Gene3D" id="1.20.1510.10">
    <property type="entry name" value="Cation efflux protein transmembrane domain"/>
    <property type="match status" value="1"/>
</dbReference>
<feature type="domain" description="Cation efflux protein transmembrane" evidence="8">
    <location>
        <begin position="27"/>
        <end position="219"/>
    </location>
</feature>
<evidence type="ECO:0000256" key="1">
    <source>
        <dbReference type="ARBA" id="ARBA00004141"/>
    </source>
</evidence>
<evidence type="ECO:0000256" key="6">
    <source>
        <dbReference type="ARBA" id="ARBA00023136"/>
    </source>
</evidence>
<evidence type="ECO:0000256" key="2">
    <source>
        <dbReference type="ARBA" id="ARBA00008114"/>
    </source>
</evidence>
<feature type="transmembrane region" description="Helical" evidence="7">
    <location>
        <begin position="121"/>
        <end position="140"/>
    </location>
</feature>
<dbReference type="Pfam" id="PF01545">
    <property type="entry name" value="Cation_efflux"/>
    <property type="match status" value="1"/>
</dbReference>